<proteinExistence type="predicted"/>
<keyword evidence="3" id="KW-1185">Reference proteome</keyword>
<dbReference type="Pfam" id="PF14670">
    <property type="entry name" value="FXa_inhibition"/>
    <property type="match status" value="1"/>
</dbReference>
<dbReference type="AlphaFoldDB" id="A0AAD9K3N3"/>
<evidence type="ECO:0000313" key="2">
    <source>
        <dbReference type="EMBL" id="KAK2163956.1"/>
    </source>
</evidence>
<dbReference type="InterPro" id="IPR011042">
    <property type="entry name" value="6-blade_b-propeller_TolB-like"/>
</dbReference>
<feature type="domain" description="EGF-like" evidence="1">
    <location>
        <begin position="248"/>
        <end position="284"/>
    </location>
</feature>
<dbReference type="SMART" id="SM00181">
    <property type="entry name" value="EGF"/>
    <property type="match status" value="2"/>
</dbReference>
<dbReference type="Gene3D" id="2.120.10.30">
    <property type="entry name" value="TolB, C-terminal domain"/>
    <property type="match status" value="3"/>
</dbReference>
<dbReference type="InterPro" id="IPR050778">
    <property type="entry name" value="Cueball_EGF_LRP_Nidogen"/>
</dbReference>
<accession>A0AAD9K3N3</accession>
<organism evidence="2 3">
    <name type="scientific">Ridgeia piscesae</name>
    <name type="common">Tubeworm</name>
    <dbReference type="NCBI Taxonomy" id="27915"/>
    <lineage>
        <taxon>Eukaryota</taxon>
        <taxon>Metazoa</taxon>
        <taxon>Spiralia</taxon>
        <taxon>Lophotrochozoa</taxon>
        <taxon>Annelida</taxon>
        <taxon>Polychaeta</taxon>
        <taxon>Sedentaria</taxon>
        <taxon>Canalipalpata</taxon>
        <taxon>Sabellida</taxon>
        <taxon>Siboglinidae</taxon>
        <taxon>Ridgeia</taxon>
    </lineage>
</organism>
<dbReference type="SUPFAM" id="SSF63825">
    <property type="entry name" value="YWTD domain"/>
    <property type="match status" value="3"/>
</dbReference>
<gene>
    <name evidence="2" type="ORF">NP493_1439g00019</name>
</gene>
<protein>
    <recommendedName>
        <fullName evidence="1">EGF-like domain-containing protein</fullName>
    </recommendedName>
</protein>
<dbReference type="PANTHER" id="PTHR46513">
    <property type="entry name" value="VITELLOGENIN RECEPTOR-LIKE PROTEIN-RELATED-RELATED"/>
    <property type="match status" value="1"/>
</dbReference>
<dbReference type="EMBL" id="JAODUO010001438">
    <property type="protein sequence ID" value="KAK2163956.1"/>
    <property type="molecule type" value="Genomic_DNA"/>
</dbReference>
<reference evidence="2" key="1">
    <citation type="journal article" date="2023" name="Mol. Biol. Evol.">
        <title>Third-Generation Sequencing Reveals the Adaptive Role of the Epigenome in Three Deep-Sea Polychaetes.</title>
        <authorList>
            <person name="Perez M."/>
            <person name="Aroh O."/>
            <person name="Sun Y."/>
            <person name="Lan Y."/>
            <person name="Juniper S.K."/>
            <person name="Young C.R."/>
            <person name="Angers B."/>
            <person name="Qian P.Y."/>
        </authorList>
    </citation>
    <scope>NUCLEOTIDE SEQUENCE</scope>
    <source>
        <strain evidence="2">R07B-5</strain>
    </source>
</reference>
<dbReference type="SUPFAM" id="SSF57196">
    <property type="entry name" value="EGF/Laminin"/>
    <property type="match status" value="2"/>
</dbReference>
<name>A0AAD9K3N3_RIDPI</name>
<dbReference type="InterPro" id="IPR000033">
    <property type="entry name" value="LDLR_classB_rpt"/>
</dbReference>
<dbReference type="SMART" id="SM00135">
    <property type="entry name" value="LY"/>
    <property type="match status" value="8"/>
</dbReference>
<feature type="domain" description="EGF-like" evidence="1">
    <location>
        <begin position="565"/>
        <end position="602"/>
    </location>
</feature>
<dbReference type="InterPro" id="IPR000742">
    <property type="entry name" value="EGF"/>
</dbReference>
<sequence>MRIPLGHQTIASPVYDPIEKMVYWLLGGCIKRAYINGTQEQIVWRSESYWWGRMVNSLAIDPVSRLVYYTGGTMRADIGSNLLASMTLDGRHHFLLVTSRTSSISSIALDPVTGTMYWTVRYGIDMAAMDGSQHHHLVNLYNTIFFGITIDAEGQRVYWCDGYGIESVAYDGSNRRQLIHNSNRWYFRGITLVGDTLYYTDQRYIWALNASESTPTAQQVGPKFIRLWYKIGGYNSHDYIHGSDTKNPCKENNGGCEYVCFPTPDGARCACPDGFGEVVGSKCVKYSGVVYDNFLLVSDPFRHSLHQINLVDDSVWRYPLTNTRLTYVVYDGVEMKMYLNEYTVVKRTMLNEIESENITPRYASGDIYRYSPGIAIDVLSRILYYTGSLKRKYAEERFFTGFIAAMTLDGQHHFLLVTMRNDIPRDVVVDPTKGLMYWRLGTNIETAAMDGTQRKVLVTEAGYSYGLSIYVKGQRLYWCNTKTIESASVDGSDRRVLLNTTDAPFFTTVLGEDLYFTDRRHVWKINLSASAPTIQQVGPAFVSLINGLAGFSSQEEIHATGTTNTCSNNNGGCKHVCFPTPKGPRCGCAEGFVLRETSSQCSMAVGMTSDNFLILADPYQGHFYQINLANDFVWRLPLSQSRISHVTYDPIETKLYWRSGSNIFKAHLNGTTRGYVSGYHYNSIAFDFVSRLVYEAMGNGIIASTLDNRHRFVVIITRHGVITDIALDPVRGMQYWKNSYYIESAAMDGTQRTLLTNTKINGRSYGLAVDSDGERLYWYNDETIESMAVNGSDRTVFLCTPNTIPHGITILGDILYYTDNRFIWSVDVSRPNTTRRQVGLASFSAIHHMSAYSRRQYEKGSHIVKACGLVNGTCKNIVFPTPAGIVHAFQEGYSFGISPTWSRAASKVLCIAGTYL</sequence>
<evidence type="ECO:0000259" key="1">
    <source>
        <dbReference type="SMART" id="SM00181"/>
    </source>
</evidence>
<evidence type="ECO:0000313" key="3">
    <source>
        <dbReference type="Proteomes" id="UP001209878"/>
    </source>
</evidence>
<comment type="caution">
    <text evidence="2">The sequence shown here is derived from an EMBL/GenBank/DDBJ whole genome shotgun (WGS) entry which is preliminary data.</text>
</comment>
<dbReference type="Proteomes" id="UP001209878">
    <property type="component" value="Unassembled WGS sequence"/>
</dbReference>